<feature type="compositionally biased region" description="Basic and acidic residues" evidence="9">
    <location>
        <begin position="871"/>
        <end position="891"/>
    </location>
</feature>
<evidence type="ECO:0000256" key="6">
    <source>
        <dbReference type="ARBA" id="ARBA00023242"/>
    </source>
</evidence>
<dbReference type="InterPro" id="IPR021846">
    <property type="entry name" value="NFACT-C"/>
</dbReference>
<feature type="compositionally biased region" description="Gly residues" evidence="9">
    <location>
        <begin position="1312"/>
        <end position="1326"/>
    </location>
</feature>
<reference evidence="12" key="1">
    <citation type="submission" date="2016-04" db="UniProtKB">
        <authorList>
            <consortium name="WormBaseParasite"/>
        </authorList>
    </citation>
    <scope>IDENTIFICATION</scope>
</reference>
<name>A0A158Q7I6_9BILA</name>
<dbReference type="SUPFAM" id="SSF54928">
    <property type="entry name" value="RNA-binding domain, RBD"/>
    <property type="match status" value="2"/>
</dbReference>
<dbReference type="WBParaSite" id="EEL_0000476001-mRNA-1">
    <property type="protein sequence ID" value="EEL_0000476001-mRNA-1"/>
    <property type="gene ID" value="EEL_0000476001"/>
</dbReference>
<evidence type="ECO:0000256" key="7">
    <source>
        <dbReference type="PROSITE-ProRule" id="PRU00176"/>
    </source>
</evidence>
<dbReference type="CDD" id="cd12424">
    <property type="entry name" value="RRM3_hnRNPL_like"/>
    <property type="match status" value="1"/>
</dbReference>
<dbReference type="STRING" id="1147741.A0A158Q7I6"/>
<dbReference type="GO" id="GO:0005634">
    <property type="term" value="C:nucleus"/>
    <property type="evidence" value="ECO:0007669"/>
    <property type="project" value="UniProtKB-SubCell"/>
</dbReference>
<dbReference type="InterPro" id="IPR012677">
    <property type="entry name" value="Nucleotide-bd_a/b_plait_sf"/>
</dbReference>
<dbReference type="InterPro" id="IPR000504">
    <property type="entry name" value="RRM_dom"/>
</dbReference>
<proteinExistence type="inferred from homology"/>
<keyword evidence="11" id="KW-1185">Reference proteome</keyword>
<evidence type="ECO:0000256" key="1">
    <source>
        <dbReference type="ARBA" id="ARBA00004123"/>
    </source>
</evidence>
<comment type="similarity">
    <text evidence="3">Belongs to the NEMF family.</text>
</comment>
<dbReference type="InterPro" id="IPR051608">
    <property type="entry name" value="RQC_Subunit_NEMF"/>
</dbReference>
<evidence type="ECO:0000259" key="10">
    <source>
        <dbReference type="PROSITE" id="PS50102"/>
    </source>
</evidence>
<dbReference type="Gene3D" id="2.30.310.10">
    <property type="entry name" value="ibrinogen binding protein from staphylococcus aureus domain"/>
    <property type="match status" value="1"/>
</dbReference>
<keyword evidence="6" id="KW-0539">Nucleus</keyword>
<dbReference type="CDD" id="cd12689">
    <property type="entry name" value="RRM1_hnRNPL_like"/>
    <property type="match status" value="1"/>
</dbReference>
<keyword evidence="7" id="KW-0694">RNA-binding</keyword>
<dbReference type="Gene3D" id="3.30.70.330">
    <property type="match status" value="4"/>
</dbReference>
<dbReference type="GO" id="GO:0000049">
    <property type="term" value="F:tRNA binding"/>
    <property type="evidence" value="ECO:0007669"/>
    <property type="project" value="TreeGrafter"/>
</dbReference>
<dbReference type="Pfam" id="PF11835">
    <property type="entry name" value="RRM_8"/>
    <property type="match status" value="1"/>
</dbReference>
<dbReference type="GO" id="GO:0072344">
    <property type="term" value="P:rescue of stalled ribosome"/>
    <property type="evidence" value="ECO:0007669"/>
    <property type="project" value="TreeGrafter"/>
</dbReference>
<comment type="subcellular location">
    <subcellularLocation>
        <location evidence="2">Cytoplasm</location>
    </subcellularLocation>
    <subcellularLocation>
        <location evidence="1">Nucleus</location>
    </subcellularLocation>
</comment>
<dbReference type="FunFam" id="2.30.310.10:FF:000001">
    <property type="entry name" value="Nuclear export mediator factor Nemf"/>
    <property type="match status" value="1"/>
</dbReference>
<evidence type="ECO:0000313" key="12">
    <source>
        <dbReference type="WBParaSite" id="EEL_0000476001-mRNA-1"/>
    </source>
</evidence>
<evidence type="ECO:0000313" key="11">
    <source>
        <dbReference type="Proteomes" id="UP000050640"/>
    </source>
</evidence>
<dbReference type="Pfam" id="PF11923">
    <property type="entry name" value="NFACT-C"/>
    <property type="match status" value="1"/>
</dbReference>
<evidence type="ECO:0000256" key="2">
    <source>
        <dbReference type="ARBA" id="ARBA00004496"/>
    </source>
</evidence>
<dbReference type="InterPro" id="IPR008532">
    <property type="entry name" value="NFACT_RNA-bd"/>
</dbReference>
<dbReference type="PANTHER" id="PTHR15239">
    <property type="entry name" value="NUCLEAR EXPORT MEDIATOR FACTOR NEMF"/>
    <property type="match status" value="1"/>
</dbReference>
<dbReference type="InterPro" id="IPR035979">
    <property type="entry name" value="RBD_domain_sf"/>
</dbReference>
<dbReference type="Pfam" id="PF22976">
    <property type="entry name" value="RRM_10"/>
    <property type="match status" value="1"/>
</dbReference>
<feature type="domain" description="RRM" evidence="10">
    <location>
        <begin position="1033"/>
        <end position="1107"/>
    </location>
</feature>
<feature type="region of interest" description="Disordered" evidence="9">
    <location>
        <begin position="999"/>
        <end position="1031"/>
    </location>
</feature>
<dbReference type="Proteomes" id="UP000050640">
    <property type="component" value="Unplaced"/>
</dbReference>
<feature type="region of interest" description="Disordered" evidence="9">
    <location>
        <begin position="1293"/>
        <end position="1334"/>
    </location>
</feature>
<feature type="domain" description="RRM" evidence="10">
    <location>
        <begin position="1124"/>
        <end position="1199"/>
    </location>
</feature>
<evidence type="ECO:0000256" key="8">
    <source>
        <dbReference type="SAM" id="Coils"/>
    </source>
</evidence>
<keyword evidence="4" id="KW-0963">Cytoplasm</keyword>
<dbReference type="Pfam" id="PF05670">
    <property type="entry name" value="NFACT-R_1"/>
    <property type="match status" value="1"/>
</dbReference>
<dbReference type="CDD" id="cd12427">
    <property type="entry name" value="RRM4_hnRNPL_like"/>
    <property type="match status" value="1"/>
</dbReference>
<dbReference type="PANTHER" id="PTHR15239:SF6">
    <property type="entry name" value="RIBOSOME QUALITY CONTROL COMPLEX SUBUNIT NEMF"/>
    <property type="match status" value="1"/>
</dbReference>
<evidence type="ECO:0000256" key="9">
    <source>
        <dbReference type="SAM" id="MobiDB-lite"/>
    </source>
</evidence>
<sequence>MHGLSWLLSFGYLKSNISYFGILDYVNTNKERKAEELVSTVSEVIRCISPDRQIHTVILPNSSESMKNRFSTLDVFAVIHDLKKLTGQRVANVYDVDSKTYLVRIQKPDEKCFIMLESGCRIHKTTFDWPKAQFPSSFTMKLRKHIKHKRLEYVTQLGVDRIVDMQFGFGEHACHIIAELYDRGNVILTDNNYTILNVLRPRTDKETDTRFSVQERYPIEAVRQDVCCPTKDELMVRLKKAKNGESVKRFLAPLTQYGPALIEHSLRIVGVAQNAQIGVNISMEESGATKLLEALQLAHQIFNSVRCNATQGYLIYKENARMDGVIVETYQEFHPFMFSQFSEMQTKHFDSFSECVDEFFSKLELQKADLKALNAEKEAMKKLNNVIKDQQDRIAALKAAQVEREEMAELIELNSELVDKALLVIRSAIANQLSWKAIEEMRASACEAGNPIAASIVGLNLNSNEMTLLLKDPYRPEADPKKVTIDIALSSYQNARKLHAEKKAAEQKQRKTISASSKALKSAKMKTKETLEAVHAKTEVMKKRRVMWFEKFFWFVSSENYLVIGGRDAQQNELLVKRYLRPGDIYMHADVRGASSIIIRNKLDGGDVPPRTLNEAATMAICYSSAWEAKVTTSAWWVYQHQVSRTAPTGEYLTPGSFMIRGKKNYLPTCQLQMGFGVMFQLDEESLERHTEERKIAPMMAAEDAIMNQDDSKDDEIFLSESEEERNSDVHIDDFPDVQVNLQGIIGKGKSAAEDDSYTIIQVGPSVQKKPALKTINDMRDSDKAQKINEVKENVKVRPMTRRQKHKADKIKKKYADQDDEERQLRLMLLASKPKDTGDFEKKNVNEKLSEKVKKKNVQERKTQLQFEQFEHEENVSAVEEKAEPSTRPKEEEDDELLEADMAVMDTEETKMLNSLTWRPLDGDGLLFALVVVAPYQVMHNFKYKVKLTPGIGKRGKAAKSAIALFQRDKSANAQELNLLKVLATDDQISRNIPGKVRMDTEVKDEEGGSQVPPSKRFRRDDNVDPTNPDPSIVVHVRNLSPKATEADLLEALSHFGPISYATCMPGKRMALVEFEEVEGARSCVVYAQTNQIYVAGQAALFNYSTSKMIQRLGLESETPNHVLILTVYNAQYPVNVDVIHQICEPHGFVKRIAMIRRTMLQALVEFESAEIAKKAKHAMNGADIYSGCCTLKVEFAKPEHVKVTRNDMDQWDYTKAPQSGDYKVTGHSMKVKSIQTTLTVAMSGSKVSTAKSLRCGRNYVAVVLAYRLKFMYYLDKVAHNVVSEYTEEPRKTLLNDAGPRGGPPGPRGPPSYGGYGGRGRGGPPGDYGYHEDRYGGSYGRGRGNYDDYDGGYGRTETYGRGDSYSRGDGYYGRGSGRGGFGRGDSSYSRGGYARGRGSGAGLYEDERDYYNGDGPVMMIYGIDQDNFNCDKLFNLLCLYGNCNKIKFMKSKTDTAMAQMGSVRQVYTTIDNLHGTMIFGNKLALRPSKQQILHEIRDPFILPDGTPSYRDYTNSRNQRYTTPELAARNRIVKPTHVLHWYNAPVTMTEEKLKDLFVDKGAVTPDKVVIFPQRSERSSAGICEFSNTERATEALMLANHTPVESPVGKAPYIVKLAFAGGRDGKDFRM</sequence>
<feature type="coiled-coil region" evidence="8">
    <location>
        <begin position="356"/>
        <end position="420"/>
    </location>
</feature>
<organism evidence="11 12">
    <name type="scientific">Elaeophora elaphi</name>
    <dbReference type="NCBI Taxonomy" id="1147741"/>
    <lineage>
        <taxon>Eukaryota</taxon>
        <taxon>Metazoa</taxon>
        <taxon>Ecdysozoa</taxon>
        <taxon>Nematoda</taxon>
        <taxon>Chromadorea</taxon>
        <taxon>Rhabditida</taxon>
        <taxon>Spirurina</taxon>
        <taxon>Spiruromorpha</taxon>
        <taxon>Filarioidea</taxon>
        <taxon>Onchocercidae</taxon>
        <taxon>Elaeophora</taxon>
    </lineage>
</organism>
<dbReference type="Pfam" id="PF05833">
    <property type="entry name" value="NFACT_N"/>
    <property type="match status" value="1"/>
</dbReference>
<keyword evidence="5 8" id="KW-0175">Coiled coil</keyword>
<feature type="region of interest" description="Disordered" evidence="9">
    <location>
        <begin position="871"/>
        <end position="895"/>
    </location>
</feature>
<dbReference type="Pfam" id="PF00076">
    <property type="entry name" value="RRM_1"/>
    <property type="match status" value="1"/>
</dbReference>
<dbReference type="PROSITE" id="PS50102">
    <property type="entry name" value="RRM"/>
    <property type="match status" value="2"/>
</dbReference>
<evidence type="ECO:0000256" key="3">
    <source>
        <dbReference type="ARBA" id="ARBA00008318"/>
    </source>
</evidence>
<dbReference type="GO" id="GO:1990116">
    <property type="term" value="P:ribosome-associated ubiquitin-dependent protein catabolic process"/>
    <property type="evidence" value="ECO:0007669"/>
    <property type="project" value="TreeGrafter"/>
</dbReference>
<dbReference type="GO" id="GO:0005737">
    <property type="term" value="C:cytoplasm"/>
    <property type="evidence" value="ECO:0007669"/>
    <property type="project" value="UniProtKB-SubCell"/>
</dbReference>
<accession>A0A158Q7I6</accession>
<dbReference type="SMART" id="SM00360">
    <property type="entry name" value="RRM"/>
    <property type="match status" value="3"/>
</dbReference>
<dbReference type="Pfam" id="PF13893">
    <property type="entry name" value="RRM_5"/>
    <property type="match status" value="1"/>
</dbReference>
<dbReference type="InterPro" id="IPR021790">
    <property type="entry name" value="PTBP1-like_RRM2"/>
</dbReference>
<protein>
    <submittedName>
        <fullName evidence="12">Nuclear export mediator factor NEMF</fullName>
    </submittedName>
</protein>
<dbReference type="NCBIfam" id="NF041120">
    <property type="entry name" value="RqcH_arch"/>
    <property type="match status" value="1"/>
</dbReference>
<evidence type="ECO:0000256" key="4">
    <source>
        <dbReference type="ARBA" id="ARBA00022490"/>
    </source>
</evidence>
<dbReference type="GO" id="GO:1990112">
    <property type="term" value="C:RQC complex"/>
    <property type="evidence" value="ECO:0007669"/>
    <property type="project" value="TreeGrafter"/>
</dbReference>
<dbReference type="InterPro" id="IPR055204">
    <property type="entry name" value="HNRNPL_RRM"/>
</dbReference>
<dbReference type="GO" id="GO:0043023">
    <property type="term" value="F:ribosomal large subunit binding"/>
    <property type="evidence" value="ECO:0007669"/>
    <property type="project" value="TreeGrafter"/>
</dbReference>
<evidence type="ECO:0000256" key="5">
    <source>
        <dbReference type="ARBA" id="ARBA00023054"/>
    </source>
</evidence>